<proteinExistence type="predicted"/>
<evidence type="ECO:0000259" key="2">
    <source>
        <dbReference type="Pfam" id="PF13731"/>
    </source>
</evidence>
<evidence type="ECO:0000256" key="1">
    <source>
        <dbReference type="SAM" id="SignalP"/>
    </source>
</evidence>
<dbReference type="EMBL" id="JAFLWD010000032">
    <property type="protein sequence ID" value="MBO0441174.1"/>
    <property type="molecule type" value="Genomic_DNA"/>
</dbReference>
<organism evidence="3 4">
    <name type="scientific">Candidatus Enterococcus ikei</name>
    <dbReference type="NCBI Taxonomy" id="2815326"/>
    <lineage>
        <taxon>Bacteria</taxon>
        <taxon>Bacillati</taxon>
        <taxon>Bacillota</taxon>
        <taxon>Bacilli</taxon>
        <taxon>Lactobacillales</taxon>
        <taxon>Enterococcaceae</taxon>
        <taxon>Enterococcus</taxon>
    </lineage>
</organism>
<reference evidence="3 4" key="1">
    <citation type="submission" date="2021-03" db="EMBL/GenBank/DDBJ databases">
        <title>Enterococcal diversity collection.</title>
        <authorList>
            <person name="Gilmore M.S."/>
            <person name="Schwartzman J."/>
            <person name="Van Tyne D."/>
            <person name="Martin M."/>
            <person name="Earl A.M."/>
            <person name="Manson A.L."/>
            <person name="Straub T."/>
            <person name="Salamzade R."/>
            <person name="Saavedra J."/>
            <person name="Lebreton F."/>
            <person name="Prichula J."/>
            <person name="Schaufler K."/>
            <person name="Gaca A."/>
            <person name="Sgardioli B."/>
            <person name="Wagenaar J."/>
            <person name="Strong T."/>
        </authorList>
    </citation>
    <scope>NUCLEOTIDE SEQUENCE [LARGE SCALE GENOMIC DNA]</scope>
    <source>
        <strain evidence="3 4">DIV0869a</strain>
    </source>
</reference>
<dbReference type="RefSeq" id="WP_207113189.1">
    <property type="nucleotide sequence ID" value="NZ_JAFLWD010000032.1"/>
</dbReference>
<feature type="domain" description="WxL" evidence="2">
    <location>
        <begin position="25"/>
        <end position="262"/>
    </location>
</feature>
<keyword evidence="4" id="KW-1185">Reference proteome</keyword>
<keyword evidence="1" id="KW-0732">Signal</keyword>
<feature type="signal peptide" evidence="1">
    <location>
        <begin position="1"/>
        <end position="24"/>
    </location>
</feature>
<dbReference type="InterPro" id="IPR027994">
    <property type="entry name" value="WxL_dom"/>
</dbReference>
<dbReference type="Pfam" id="PF13731">
    <property type="entry name" value="WxL"/>
    <property type="match status" value="1"/>
</dbReference>
<dbReference type="Proteomes" id="UP000664632">
    <property type="component" value="Unassembled WGS sequence"/>
</dbReference>
<comment type="caution">
    <text evidence="3">The sequence shown here is derived from an EMBL/GenBank/DDBJ whole genome shotgun (WGS) entry which is preliminary data.</text>
</comment>
<sequence>MKIKLFLTLSILMFSIIVPQKSQAENQTANQKGSVQFEASLIPPQVIDPEFPEKPVDPGEFTPQGEYLRLDFAPQLNFGRNKLSSQDQFYSVNAQLFHGEQEARGNFVQVSDSRTTSAGWKLQVRQETAFTESKETGLIGAYLSLDKAWANSSMDQKYAPILGSEVVRIDKVGTTYNLANAEKGTGQGTWTIAFGASEENENAIDPTLKPAVDEHGSPILDPNFENKQVYKNKAVTLFVPGSVEKKQTKYQTVITWILSELP</sequence>
<gene>
    <name evidence="3" type="ORF">JZO69_12445</name>
</gene>
<evidence type="ECO:0000313" key="3">
    <source>
        <dbReference type="EMBL" id="MBO0441174.1"/>
    </source>
</evidence>
<name>A0ABS3H3B3_9ENTE</name>
<protein>
    <submittedName>
        <fullName evidence="3">WxL domain-containing protein</fullName>
    </submittedName>
</protein>
<evidence type="ECO:0000313" key="4">
    <source>
        <dbReference type="Proteomes" id="UP000664632"/>
    </source>
</evidence>
<accession>A0ABS3H3B3</accession>
<feature type="chain" id="PRO_5047211692" evidence="1">
    <location>
        <begin position="25"/>
        <end position="262"/>
    </location>
</feature>